<dbReference type="GO" id="GO:0016740">
    <property type="term" value="F:transferase activity"/>
    <property type="evidence" value="ECO:0007669"/>
    <property type="project" value="UniProtKB-KW"/>
</dbReference>
<reference evidence="11" key="1">
    <citation type="submission" date="2020-08" db="EMBL/GenBank/DDBJ databases">
        <title>Novel species isolated from subtropical streams in China.</title>
        <authorList>
            <person name="Lu H."/>
        </authorList>
    </citation>
    <scope>NUCLEOTIDE SEQUENCE</scope>
    <source>
        <strain evidence="11">KACC 12607</strain>
    </source>
</reference>
<keyword evidence="6" id="KW-0479">Metal-binding</keyword>
<evidence type="ECO:0000256" key="10">
    <source>
        <dbReference type="ARBA" id="ARBA00048540"/>
    </source>
</evidence>
<comment type="caution">
    <text evidence="11">The sequence shown here is derived from an EMBL/GenBank/DDBJ whole genome shotgun (WGS) entry which is preliminary data.</text>
</comment>
<comment type="cofactor">
    <cofactor evidence="1">
        <name>Mg(2+)</name>
        <dbReference type="ChEBI" id="CHEBI:18420"/>
    </cofactor>
</comment>
<dbReference type="PANTHER" id="PTHR30040">
    <property type="entry name" value="THIAMINE BIOSYNTHESIS LIPOPROTEIN APBE"/>
    <property type="match status" value="1"/>
</dbReference>
<keyword evidence="4" id="KW-0285">Flavoprotein</keyword>
<dbReference type="PANTHER" id="PTHR30040:SF2">
    <property type="entry name" value="FAD:PROTEIN FMN TRANSFERASE"/>
    <property type="match status" value="1"/>
</dbReference>
<dbReference type="RefSeq" id="WP_186911964.1">
    <property type="nucleotide sequence ID" value="NZ_JACOFV010000006.1"/>
</dbReference>
<comment type="catalytic activity">
    <reaction evidence="10">
        <text>L-threonyl-[protein] + FAD = FMN-L-threonyl-[protein] + AMP + H(+)</text>
        <dbReference type="Rhea" id="RHEA:36847"/>
        <dbReference type="Rhea" id="RHEA-COMP:11060"/>
        <dbReference type="Rhea" id="RHEA-COMP:11061"/>
        <dbReference type="ChEBI" id="CHEBI:15378"/>
        <dbReference type="ChEBI" id="CHEBI:30013"/>
        <dbReference type="ChEBI" id="CHEBI:57692"/>
        <dbReference type="ChEBI" id="CHEBI:74257"/>
        <dbReference type="ChEBI" id="CHEBI:456215"/>
        <dbReference type="EC" id="2.7.1.180"/>
    </reaction>
</comment>
<protein>
    <recommendedName>
        <fullName evidence="3">FAD:protein FMN transferase</fullName>
        <ecNumber evidence="2">2.7.1.180</ecNumber>
    </recommendedName>
    <alternativeName>
        <fullName evidence="9">Flavin transferase</fullName>
    </alternativeName>
</protein>
<dbReference type="Gene3D" id="3.10.520.10">
    <property type="entry name" value="ApbE-like domains"/>
    <property type="match status" value="1"/>
</dbReference>
<name>A0A923HH60_9BURK</name>
<dbReference type="GO" id="GO:0046872">
    <property type="term" value="F:metal ion binding"/>
    <property type="evidence" value="ECO:0007669"/>
    <property type="project" value="UniProtKB-KW"/>
</dbReference>
<dbReference type="EC" id="2.7.1.180" evidence="2"/>
<evidence type="ECO:0000256" key="1">
    <source>
        <dbReference type="ARBA" id="ARBA00001946"/>
    </source>
</evidence>
<evidence type="ECO:0000256" key="2">
    <source>
        <dbReference type="ARBA" id="ARBA00011955"/>
    </source>
</evidence>
<keyword evidence="8" id="KW-0460">Magnesium</keyword>
<keyword evidence="5 11" id="KW-0808">Transferase</keyword>
<evidence type="ECO:0000256" key="8">
    <source>
        <dbReference type="ARBA" id="ARBA00022842"/>
    </source>
</evidence>
<gene>
    <name evidence="11" type="ORF">H8K32_08030</name>
</gene>
<organism evidence="11 12">
    <name type="scientific">Undibacterium jejuense</name>
    <dbReference type="NCBI Taxonomy" id="1344949"/>
    <lineage>
        <taxon>Bacteria</taxon>
        <taxon>Pseudomonadati</taxon>
        <taxon>Pseudomonadota</taxon>
        <taxon>Betaproteobacteria</taxon>
        <taxon>Burkholderiales</taxon>
        <taxon>Oxalobacteraceae</taxon>
        <taxon>Undibacterium</taxon>
    </lineage>
</organism>
<keyword evidence="7" id="KW-0274">FAD</keyword>
<dbReference type="AlphaFoldDB" id="A0A923HH60"/>
<sequence>MNRRAQPWLGTLVDISILDALPDNLLQAAFQAAFGVVRDVHECMSFHSDASDITSFNRAAIGAKIKLSPHTFSVLNLAQELNQVTAGIFDVRIASRLAACEFLPHSASTPLPEYQSGKQAYELFNDGQIKKLRNDWLDVGGIAKGYAVDQAILALQNFGIQHACVNAGGDLRVLGQHAIAIRDPQQPTTMARNILLQDQAMASSATYFSQKKWRGEWHSALFDGRNGRSLHAAHSYSVLAPSCMLADGLTKLLAATHDARHPCLETYQAKAFIL</sequence>
<evidence type="ECO:0000256" key="4">
    <source>
        <dbReference type="ARBA" id="ARBA00022630"/>
    </source>
</evidence>
<evidence type="ECO:0000256" key="7">
    <source>
        <dbReference type="ARBA" id="ARBA00022827"/>
    </source>
</evidence>
<dbReference type="InterPro" id="IPR003374">
    <property type="entry name" value="ApbE-like_sf"/>
</dbReference>
<evidence type="ECO:0000313" key="11">
    <source>
        <dbReference type="EMBL" id="MBC3862040.1"/>
    </source>
</evidence>
<dbReference type="Pfam" id="PF02424">
    <property type="entry name" value="ApbE"/>
    <property type="match status" value="1"/>
</dbReference>
<proteinExistence type="predicted"/>
<evidence type="ECO:0000256" key="9">
    <source>
        <dbReference type="ARBA" id="ARBA00031306"/>
    </source>
</evidence>
<accession>A0A923HH60</accession>
<evidence type="ECO:0000256" key="3">
    <source>
        <dbReference type="ARBA" id="ARBA00016337"/>
    </source>
</evidence>
<dbReference type="InterPro" id="IPR024932">
    <property type="entry name" value="ApbE"/>
</dbReference>
<dbReference type="EMBL" id="JACOFV010000006">
    <property type="protein sequence ID" value="MBC3862040.1"/>
    <property type="molecule type" value="Genomic_DNA"/>
</dbReference>
<dbReference type="Proteomes" id="UP000634011">
    <property type="component" value="Unassembled WGS sequence"/>
</dbReference>
<evidence type="ECO:0000313" key="12">
    <source>
        <dbReference type="Proteomes" id="UP000634011"/>
    </source>
</evidence>
<evidence type="ECO:0000256" key="5">
    <source>
        <dbReference type="ARBA" id="ARBA00022679"/>
    </source>
</evidence>
<keyword evidence="12" id="KW-1185">Reference proteome</keyword>
<dbReference type="SUPFAM" id="SSF143631">
    <property type="entry name" value="ApbE-like"/>
    <property type="match status" value="1"/>
</dbReference>
<evidence type="ECO:0000256" key="6">
    <source>
        <dbReference type="ARBA" id="ARBA00022723"/>
    </source>
</evidence>